<name>A0A1F6UK55_9PROT</name>
<comment type="caution">
    <text evidence="1">The sequence shown here is derived from an EMBL/GenBank/DDBJ whole genome shotgun (WGS) entry which is preliminary data.</text>
</comment>
<evidence type="ECO:0000313" key="1">
    <source>
        <dbReference type="EMBL" id="OGI57773.1"/>
    </source>
</evidence>
<sequence>MATFIMLTRVSPEAVKAPQSLEHLEQEAMQHVRAECPEVEWCQSYALLGPYDYLDIFNAPDVESAAKVATLIRAYGHAHSEVWAATEWACFKEKLHGMPQAA</sequence>
<dbReference type="AlphaFoldDB" id="A0A1F6UK55"/>
<gene>
    <name evidence="1" type="ORF">A2V58_02355</name>
</gene>
<dbReference type="Proteomes" id="UP000177950">
    <property type="component" value="Unassembled WGS sequence"/>
</dbReference>
<organism evidence="1 2">
    <name type="scientific">Candidatus Muproteobacteria bacterium RBG_19FT_COMBO_61_10</name>
    <dbReference type="NCBI Taxonomy" id="1817761"/>
    <lineage>
        <taxon>Bacteria</taxon>
        <taxon>Pseudomonadati</taxon>
        <taxon>Pseudomonadota</taxon>
        <taxon>Candidatus Muproteobacteria</taxon>
    </lineage>
</organism>
<proteinExistence type="predicted"/>
<dbReference type="InterPro" id="IPR014845">
    <property type="entry name" value="GYD/TTHA1554"/>
</dbReference>
<dbReference type="EMBL" id="MFSV01000113">
    <property type="protein sequence ID" value="OGI57773.1"/>
    <property type="molecule type" value="Genomic_DNA"/>
</dbReference>
<accession>A0A1F6UK55</accession>
<protein>
    <submittedName>
        <fullName evidence="1">GYD family protein</fullName>
    </submittedName>
</protein>
<reference evidence="1 2" key="1">
    <citation type="journal article" date="2016" name="Nat. Commun.">
        <title>Thousands of microbial genomes shed light on interconnected biogeochemical processes in an aquifer system.</title>
        <authorList>
            <person name="Anantharaman K."/>
            <person name="Brown C.T."/>
            <person name="Hug L.A."/>
            <person name="Sharon I."/>
            <person name="Castelle C.J."/>
            <person name="Probst A.J."/>
            <person name="Thomas B.C."/>
            <person name="Singh A."/>
            <person name="Wilkins M.J."/>
            <person name="Karaoz U."/>
            <person name="Brodie E.L."/>
            <person name="Williams K.H."/>
            <person name="Hubbard S.S."/>
            <person name="Banfield J.F."/>
        </authorList>
    </citation>
    <scope>NUCLEOTIDE SEQUENCE [LARGE SCALE GENOMIC DNA]</scope>
</reference>
<dbReference type="Pfam" id="PF08734">
    <property type="entry name" value="GYD"/>
    <property type="match status" value="1"/>
</dbReference>
<evidence type="ECO:0000313" key="2">
    <source>
        <dbReference type="Proteomes" id="UP000177950"/>
    </source>
</evidence>